<dbReference type="EMBL" id="JADFTS010000005">
    <property type="protein sequence ID" value="KAF9607496.1"/>
    <property type="molecule type" value="Genomic_DNA"/>
</dbReference>
<organism evidence="3 4">
    <name type="scientific">Coptis chinensis</name>
    <dbReference type="NCBI Taxonomy" id="261450"/>
    <lineage>
        <taxon>Eukaryota</taxon>
        <taxon>Viridiplantae</taxon>
        <taxon>Streptophyta</taxon>
        <taxon>Embryophyta</taxon>
        <taxon>Tracheophyta</taxon>
        <taxon>Spermatophyta</taxon>
        <taxon>Magnoliopsida</taxon>
        <taxon>Ranunculales</taxon>
        <taxon>Ranunculaceae</taxon>
        <taxon>Coptidoideae</taxon>
        <taxon>Coptis</taxon>
    </lineage>
</organism>
<dbReference type="AlphaFoldDB" id="A0A835M1P8"/>
<dbReference type="GO" id="GO:0003723">
    <property type="term" value="F:RNA binding"/>
    <property type="evidence" value="ECO:0007669"/>
    <property type="project" value="InterPro"/>
</dbReference>
<dbReference type="InterPro" id="IPR011990">
    <property type="entry name" value="TPR-like_helical_dom_sf"/>
</dbReference>
<sequence length="223" mass="25781">MEEFKNNREEGWGGVNVHKHGERQLLRRLVNALQCFQEMKSTGIEPDEVVFLAALTACSHARLLDQGLQLFDSIRHEYSIEPAVKHYTCMVDLYGRAGQLEEAFKFIESMPINTDFVVWGALFREAPRAKGYMPNTEWVLHNIEEEEKEDALGSHSEKLALAFGLISIPAEMAIRIVKNLRVCGDCHSLMKYVSMISRREIILRDIKRFHQFKNGRCSCEDYW</sequence>
<evidence type="ECO:0000313" key="3">
    <source>
        <dbReference type="EMBL" id="KAF9607496.1"/>
    </source>
</evidence>
<dbReference type="InterPro" id="IPR032867">
    <property type="entry name" value="DYW_dom"/>
</dbReference>
<keyword evidence="1" id="KW-0677">Repeat</keyword>
<evidence type="ECO:0000259" key="2">
    <source>
        <dbReference type="Pfam" id="PF14432"/>
    </source>
</evidence>
<dbReference type="Pfam" id="PF01535">
    <property type="entry name" value="PPR"/>
    <property type="match status" value="1"/>
</dbReference>
<keyword evidence="4" id="KW-1185">Reference proteome</keyword>
<comment type="caution">
    <text evidence="3">The sequence shown here is derived from an EMBL/GenBank/DDBJ whole genome shotgun (WGS) entry which is preliminary data.</text>
</comment>
<dbReference type="Pfam" id="PF14432">
    <property type="entry name" value="DYW_deaminase"/>
    <property type="match status" value="1"/>
</dbReference>
<evidence type="ECO:0000313" key="4">
    <source>
        <dbReference type="Proteomes" id="UP000631114"/>
    </source>
</evidence>
<name>A0A835M1P8_9MAGN</name>
<proteinExistence type="predicted"/>
<dbReference type="GO" id="GO:0008270">
    <property type="term" value="F:zinc ion binding"/>
    <property type="evidence" value="ECO:0007669"/>
    <property type="project" value="InterPro"/>
</dbReference>
<dbReference type="Proteomes" id="UP000631114">
    <property type="component" value="Unassembled WGS sequence"/>
</dbReference>
<dbReference type="Gene3D" id="1.25.40.10">
    <property type="entry name" value="Tetratricopeptide repeat domain"/>
    <property type="match status" value="1"/>
</dbReference>
<accession>A0A835M1P8</accession>
<dbReference type="PANTHER" id="PTHR47926:SF492">
    <property type="entry name" value="DYW DOMAIN-CONTAINING PROTEIN"/>
    <property type="match status" value="1"/>
</dbReference>
<dbReference type="OrthoDB" id="185373at2759"/>
<evidence type="ECO:0000256" key="1">
    <source>
        <dbReference type="ARBA" id="ARBA00022737"/>
    </source>
</evidence>
<protein>
    <recommendedName>
        <fullName evidence="2">DYW domain-containing protein</fullName>
    </recommendedName>
</protein>
<feature type="domain" description="DYW" evidence="2">
    <location>
        <begin position="131"/>
        <end position="223"/>
    </location>
</feature>
<dbReference type="InterPro" id="IPR002885">
    <property type="entry name" value="PPR_rpt"/>
</dbReference>
<reference evidence="3 4" key="1">
    <citation type="submission" date="2020-10" db="EMBL/GenBank/DDBJ databases">
        <title>The Coptis chinensis genome and diversification of protoberbering-type alkaloids.</title>
        <authorList>
            <person name="Wang B."/>
            <person name="Shu S."/>
            <person name="Song C."/>
            <person name="Liu Y."/>
        </authorList>
    </citation>
    <scope>NUCLEOTIDE SEQUENCE [LARGE SCALE GENOMIC DNA]</scope>
    <source>
        <strain evidence="3">HL-2020</strain>
        <tissue evidence="3">Leaf</tissue>
    </source>
</reference>
<dbReference type="GO" id="GO:0009451">
    <property type="term" value="P:RNA modification"/>
    <property type="evidence" value="ECO:0007669"/>
    <property type="project" value="InterPro"/>
</dbReference>
<gene>
    <name evidence="3" type="ORF">IFM89_036446</name>
</gene>
<dbReference type="InterPro" id="IPR046960">
    <property type="entry name" value="PPR_At4g14850-like_plant"/>
</dbReference>
<dbReference type="NCBIfam" id="TIGR00756">
    <property type="entry name" value="PPR"/>
    <property type="match status" value="1"/>
</dbReference>
<dbReference type="PANTHER" id="PTHR47926">
    <property type="entry name" value="PENTATRICOPEPTIDE REPEAT-CONTAINING PROTEIN"/>
    <property type="match status" value="1"/>
</dbReference>